<protein>
    <submittedName>
        <fullName evidence="1">Uncharacterized protein</fullName>
    </submittedName>
</protein>
<comment type="caution">
    <text evidence="1">The sequence shown here is derived from an EMBL/GenBank/DDBJ whole genome shotgun (WGS) entry which is preliminary data.</text>
</comment>
<name>A0AA38G5F6_TAXCH</name>
<proteinExistence type="predicted"/>
<dbReference type="OMA" id="STAELWM"/>
<feature type="non-terminal residue" evidence="1">
    <location>
        <position position="1"/>
    </location>
</feature>
<reference evidence="1 2" key="1">
    <citation type="journal article" date="2021" name="Nat. Plants">
        <title>The Taxus genome provides insights into paclitaxel biosynthesis.</title>
        <authorList>
            <person name="Xiong X."/>
            <person name="Gou J."/>
            <person name="Liao Q."/>
            <person name="Li Y."/>
            <person name="Zhou Q."/>
            <person name="Bi G."/>
            <person name="Li C."/>
            <person name="Du R."/>
            <person name="Wang X."/>
            <person name="Sun T."/>
            <person name="Guo L."/>
            <person name="Liang H."/>
            <person name="Lu P."/>
            <person name="Wu Y."/>
            <person name="Zhang Z."/>
            <person name="Ro D.K."/>
            <person name="Shang Y."/>
            <person name="Huang S."/>
            <person name="Yan J."/>
        </authorList>
    </citation>
    <scope>NUCLEOTIDE SEQUENCE [LARGE SCALE GENOMIC DNA]</scope>
    <source>
        <strain evidence="1">Ta-2019</strain>
    </source>
</reference>
<dbReference type="Proteomes" id="UP000824469">
    <property type="component" value="Unassembled WGS sequence"/>
</dbReference>
<evidence type="ECO:0000313" key="2">
    <source>
        <dbReference type="Proteomes" id="UP000824469"/>
    </source>
</evidence>
<accession>A0AA38G5F6</accession>
<gene>
    <name evidence="1" type="ORF">KI387_024482</name>
</gene>
<dbReference type="EMBL" id="JAHRHJ020000005">
    <property type="protein sequence ID" value="KAH9315855.1"/>
    <property type="molecule type" value="Genomic_DNA"/>
</dbReference>
<dbReference type="PANTHER" id="PTHR37727:SF1">
    <property type="entry name" value="ECOTROPIC VIRAL INTEGRATION SITE PROTEIN"/>
    <property type="match status" value="1"/>
</dbReference>
<evidence type="ECO:0000313" key="1">
    <source>
        <dbReference type="EMBL" id="KAH9315855.1"/>
    </source>
</evidence>
<dbReference type="PANTHER" id="PTHR37727">
    <property type="entry name" value="ECOTROPIC VIRAL INTEGRATION SITE PROTEIN"/>
    <property type="match status" value="1"/>
</dbReference>
<sequence length="97" mass="10565">MELRSKIKALVQETTKVPSTSSKQPDELEIAKELDRISAKLDSFDKMLSSSSTADREVQSLLSGTADLWMPVITATADERRALAAAAATEEHDSSKK</sequence>
<dbReference type="AlphaFoldDB" id="A0AA38G5F6"/>
<keyword evidence="2" id="KW-1185">Reference proteome</keyword>
<organism evidence="1 2">
    <name type="scientific">Taxus chinensis</name>
    <name type="common">Chinese yew</name>
    <name type="synonym">Taxus wallichiana var. chinensis</name>
    <dbReference type="NCBI Taxonomy" id="29808"/>
    <lineage>
        <taxon>Eukaryota</taxon>
        <taxon>Viridiplantae</taxon>
        <taxon>Streptophyta</taxon>
        <taxon>Embryophyta</taxon>
        <taxon>Tracheophyta</taxon>
        <taxon>Spermatophyta</taxon>
        <taxon>Pinopsida</taxon>
        <taxon>Pinidae</taxon>
        <taxon>Conifers II</taxon>
        <taxon>Cupressales</taxon>
        <taxon>Taxaceae</taxon>
        <taxon>Taxus</taxon>
    </lineage>
</organism>